<proteinExistence type="predicted"/>
<evidence type="ECO:0000313" key="1">
    <source>
        <dbReference type="EMBL" id="CAD7587369.1"/>
    </source>
</evidence>
<reference evidence="1" key="1">
    <citation type="submission" date="2020-11" db="EMBL/GenBank/DDBJ databases">
        <authorList>
            <person name="Tran Van P."/>
        </authorList>
    </citation>
    <scope>NUCLEOTIDE SEQUENCE</scope>
</reference>
<name>A0A7R9PHQ8_TIMGE</name>
<accession>A0A7R9PHQ8</accession>
<organism evidence="1">
    <name type="scientific">Timema genevievae</name>
    <name type="common">Walking stick</name>
    <dbReference type="NCBI Taxonomy" id="629358"/>
    <lineage>
        <taxon>Eukaryota</taxon>
        <taxon>Metazoa</taxon>
        <taxon>Ecdysozoa</taxon>
        <taxon>Arthropoda</taxon>
        <taxon>Hexapoda</taxon>
        <taxon>Insecta</taxon>
        <taxon>Pterygota</taxon>
        <taxon>Neoptera</taxon>
        <taxon>Polyneoptera</taxon>
        <taxon>Phasmatodea</taxon>
        <taxon>Timematodea</taxon>
        <taxon>Timematoidea</taxon>
        <taxon>Timematidae</taxon>
        <taxon>Timema</taxon>
    </lineage>
</organism>
<dbReference type="AlphaFoldDB" id="A0A7R9PHQ8"/>
<dbReference type="EMBL" id="OE839475">
    <property type="protein sequence ID" value="CAD7587369.1"/>
    <property type="molecule type" value="Genomic_DNA"/>
</dbReference>
<sequence length="83" mass="9290">MNKALFTSGGCYVFALVPAHIWHRGVAWFPHGYLLSTLPADTVSKLDILETCCVRINDPYDPDNLLKPSFMCVWFGIKTSSVI</sequence>
<gene>
    <name evidence="1" type="ORF">TGEB3V08_LOCUS1574</name>
</gene>
<protein>
    <submittedName>
        <fullName evidence="1">Uncharacterized protein</fullName>
    </submittedName>
</protein>